<dbReference type="GO" id="GO:0006508">
    <property type="term" value="P:proteolysis"/>
    <property type="evidence" value="ECO:0007669"/>
    <property type="project" value="UniProtKB-KW"/>
</dbReference>
<evidence type="ECO:0000256" key="6">
    <source>
        <dbReference type="ARBA" id="ARBA00023125"/>
    </source>
</evidence>
<sequence>MRFRTTKKSKKTGNIIKPSAWNNARDDKLRSASLWKESFIQRRCLVPATSFCEAKGRNPAVYHWFVMRGDDERPPFAFAGMWTLSKYMTKDGPEETETYTFITTTPNEIVKPIHPDRMPVILDPDSYDQWMDGGTDDVVELLKPYPTDQMQIVRQGEGERSDVI</sequence>
<dbReference type="PANTHER" id="PTHR13604:SF0">
    <property type="entry name" value="ABASIC SITE PROCESSING PROTEIN HMCES"/>
    <property type="match status" value="1"/>
</dbReference>
<dbReference type="GO" id="GO:0016829">
    <property type="term" value="F:lyase activity"/>
    <property type="evidence" value="ECO:0007669"/>
    <property type="project" value="UniProtKB-KW"/>
</dbReference>
<evidence type="ECO:0000256" key="4">
    <source>
        <dbReference type="ARBA" id="ARBA00022801"/>
    </source>
</evidence>
<dbReference type="GO" id="GO:0106300">
    <property type="term" value="P:protein-DNA covalent cross-linking repair"/>
    <property type="evidence" value="ECO:0007669"/>
    <property type="project" value="InterPro"/>
</dbReference>
<reference evidence="9 10" key="1">
    <citation type="submission" date="2019-07" db="EMBL/GenBank/DDBJ databases">
        <title>Litoreibacter alkalisoli sp. nov., isolated from saline-alkaline soil.</title>
        <authorList>
            <person name="Wang S."/>
            <person name="Xu L."/>
            <person name="Xing Y.-T."/>
            <person name="Sun J.-Q."/>
        </authorList>
    </citation>
    <scope>NUCLEOTIDE SEQUENCE [LARGE SCALE GENOMIC DNA]</scope>
    <source>
        <strain evidence="9 10">LN3S51</strain>
    </source>
</reference>
<keyword evidence="4 8" id="KW-0378">Hydrolase</keyword>
<dbReference type="Gene3D" id="3.90.1680.10">
    <property type="entry name" value="SOS response associated peptidase-like"/>
    <property type="match status" value="1"/>
</dbReference>
<keyword evidence="6" id="KW-0238">DNA-binding</keyword>
<evidence type="ECO:0000256" key="7">
    <source>
        <dbReference type="ARBA" id="ARBA00023239"/>
    </source>
</evidence>
<dbReference type="InterPro" id="IPR003738">
    <property type="entry name" value="SRAP"/>
</dbReference>
<dbReference type="GO" id="GO:0008233">
    <property type="term" value="F:peptidase activity"/>
    <property type="evidence" value="ECO:0007669"/>
    <property type="project" value="UniProtKB-KW"/>
</dbReference>
<keyword evidence="3" id="KW-0227">DNA damage</keyword>
<keyword evidence="10" id="KW-1185">Reference proteome</keyword>
<dbReference type="SUPFAM" id="SSF143081">
    <property type="entry name" value="BB1717-like"/>
    <property type="match status" value="1"/>
</dbReference>
<name>A0A5B8J6T8_9RHOB</name>
<dbReference type="RefSeq" id="WP_146365425.1">
    <property type="nucleotide sequence ID" value="NZ_CP042261.1"/>
</dbReference>
<proteinExistence type="inferred from homology"/>
<evidence type="ECO:0000256" key="1">
    <source>
        <dbReference type="ARBA" id="ARBA00008136"/>
    </source>
</evidence>
<dbReference type="OrthoDB" id="9782620at2"/>
<gene>
    <name evidence="9" type="ORF">FPZ52_10765</name>
</gene>
<protein>
    <recommendedName>
        <fullName evidence="8">Abasic site processing protein</fullName>
        <ecNumber evidence="8">3.4.-.-</ecNumber>
    </recommendedName>
</protein>
<dbReference type="Pfam" id="PF02586">
    <property type="entry name" value="SRAP"/>
    <property type="match status" value="1"/>
</dbReference>
<keyword evidence="2 8" id="KW-0645">Protease</keyword>
<evidence type="ECO:0000256" key="3">
    <source>
        <dbReference type="ARBA" id="ARBA00022763"/>
    </source>
</evidence>
<dbReference type="PANTHER" id="PTHR13604">
    <property type="entry name" value="DC12-RELATED"/>
    <property type="match status" value="1"/>
</dbReference>
<evidence type="ECO:0000313" key="9">
    <source>
        <dbReference type="EMBL" id="QDY70050.1"/>
    </source>
</evidence>
<dbReference type="EMBL" id="CP042261">
    <property type="protein sequence ID" value="QDY70050.1"/>
    <property type="molecule type" value="Genomic_DNA"/>
</dbReference>
<evidence type="ECO:0000256" key="8">
    <source>
        <dbReference type="RuleBase" id="RU364100"/>
    </source>
</evidence>
<keyword evidence="7" id="KW-0456">Lyase</keyword>
<dbReference type="Proteomes" id="UP000318483">
    <property type="component" value="Chromosome"/>
</dbReference>
<dbReference type="InterPro" id="IPR036590">
    <property type="entry name" value="SRAP-like"/>
</dbReference>
<keyword evidence="5" id="KW-0190">Covalent protein-DNA linkage</keyword>
<dbReference type="GO" id="GO:0003697">
    <property type="term" value="F:single-stranded DNA binding"/>
    <property type="evidence" value="ECO:0007669"/>
    <property type="project" value="InterPro"/>
</dbReference>
<accession>A0A5B8J6T8</accession>
<evidence type="ECO:0000256" key="2">
    <source>
        <dbReference type="ARBA" id="ARBA00022670"/>
    </source>
</evidence>
<evidence type="ECO:0000256" key="5">
    <source>
        <dbReference type="ARBA" id="ARBA00023124"/>
    </source>
</evidence>
<organism evidence="9 10">
    <name type="scientific">Qingshengfaniella alkalisoli</name>
    <dbReference type="NCBI Taxonomy" id="2599296"/>
    <lineage>
        <taxon>Bacteria</taxon>
        <taxon>Pseudomonadati</taxon>
        <taxon>Pseudomonadota</taxon>
        <taxon>Alphaproteobacteria</taxon>
        <taxon>Rhodobacterales</taxon>
        <taxon>Paracoccaceae</taxon>
        <taxon>Qingshengfaniella</taxon>
    </lineage>
</organism>
<dbReference type="AlphaFoldDB" id="A0A5B8J6T8"/>
<comment type="similarity">
    <text evidence="1 8">Belongs to the SOS response-associated peptidase family.</text>
</comment>
<evidence type="ECO:0000313" key="10">
    <source>
        <dbReference type="Proteomes" id="UP000318483"/>
    </source>
</evidence>
<dbReference type="EC" id="3.4.-.-" evidence="8"/>
<dbReference type="KEGG" id="lit:FPZ52_10765"/>